<dbReference type="Pfam" id="PF00072">
    <property type="entry name" value="Response_reg"/>
    <property type="match status" value="1"/>
</dbReference>
<evidence type="ECO:0000256" key="6">
    <source>
        <dbReference type="PROSITE-ProRule" id="PRU00169"/>
    </source>
</evidence>
<evidence type="ECO:0000256" key="5">
    <source>
        <dbReference type="ARBA" id="ARBA00023163"/>
    </source>
</evidence>
<dbReference type="HOGENOM" id="CLU_1685348_0_0_10"/>
<dbReference type="Proteomes" id="UP000008674">
    <property type="component" value="Chromosome"/>
</dbReference>
<dbReference type="AlphaFoldDB" id="Q2S5Y3"/>
<dbReference type="STRING" id="309807.SRU_0252"/>
<dbReference type="PANTHER" id="PTHR48111">
    <property type="entry name" value="REGULATOR OF RPOS"/>
    <property type="match status" value="1"/>
</dbReference>
<proteinExistence type="predicted"/>
<sequence>MGGPRLRAGLLPFLSATVMANQSPSIPPAPVLLAVSHEQARDLLADRLRRADADVQSVGNGTDARREIQEQAFGVVVAETRLPGRSGLELLRSFPTLRPPFVLLGQQGNDEEIERAFELGAADYFTLPFSPSIATARIMRVPRLVAAASGSRFVSK</sequence>
<dbReference type="GO" id="GO:0000976">
    <property type="term" value="F:transcription cis-regulatory region binding"/>
    <property type="evidence" value="ECO:0007669"/>
    <property type="project" value="TreeGrafter"/>
</dbReference>
<dbReference type="KEGG" id="sru:SRU_0252"/>
<dbReference type="GO" id="GO:0005829">
    <property type="term" value="C:cytosol"/>
    <property type="evidence" value="ECO:0007669"/>
    <property type="project" value="TreeGrafter"/>
</dbReference>
<keyword evidence="4" id="KW-0238">DNA-binding</keyword>
<dbReference type="GO" id="GO:0006355">
    <property type="term" value="P:regulation of DNA-templated transcription"/>
    <property type="evidence" value="ECO:0007669"/>
    <property type="project" value="TreeGrafter"/>
</dbReference>
<dbReference type="InterPro" id="IPR011006">
    <property type="entry name" value="CheY-like_superfamily"/>
</dbReference>
<dbReference type="PROSITE" id="PS50110">
    <property type="entry name" value="RESPONSE_REGULATORY"/>
    <property type="match status" value="1"/>
</dbReference>
<keyword evidence="1" id="KW-0597">Phosphoprotein</keyword>
<comment type="caution">
    <text evidence="6">Lacks conserved residue(s) required for the propagation of feature annotation.</text>
</comment>
<dbReference type="SMART" id="SM00448">
    <property type="entry name" value="REC"/>
    <property type="match status" value="1"/>
</dbReference>
<evidence type="ECO:0000313" key="9">
    <source>
        <dbReference type="Proteomes" id="UP000008674"/>
    </source>
</evidence>
<keyword evidence="2" id="KW-0902">Two-component regulatory system</keyword>
<evidence type="ECO:0000313" key="8">
    <source>
        <dbReference type="EMBL" id="ABC44542.1"/>
    </source>
</evidence>
<evidence type="ECO:0000259" key="7">
    <source>
        <dbReference type="PROSITE" id="PS50110"/>
    </source>
</evidence>
<keyword evidence="3" id="KW-0805">Transcription regulation</keyword>
<gene>
    <name evidence="8" type="ordered locus">SRU_0252</name>
</gene>
<dbReference type="InterPro" id="IPR001789">
    <property type="entry name" value="Sig_transdc_resp-reg_receiver"/>
</dbReference>
<dbReference type="OrthoDB" id="9789181at2"/>
<dbReference type="GO" id="GO:0032993">
    <property type="term" value="C:protein-DNA complex"/>
    <property type="evidence" value="ECO:0007669"/>
    <property type="project" value="TreeGrafter"/>
</dbReference>
<dbReference type="GO" id="GO:0000156">
    <property type="term" value="F:phosphorelay response regulator activity"/>
    <property type="evidence" value="ECO:0007669"/>
    <property type="project" value="TreeGrafter"/>
</dbReference>
<dbReference type="InterPro" id="IPR039420">
    <property type="entry name" value="WalR-like"/>
</dbReference>
<feature type="domain" description="Response regulatory" evidence="7">
    <location>
        <begin position="30"/>
        <end position="142"/>
    </location>
</feature>
<keyword evidence="9" id="KW-1185">Reference proteome</keyword>
<dbReference type="eggNOG" id="COG0745">
    <property type="taxonomic scope" value="Bacteria"/>
</dbReference>
<dbReference type="EMBL" id="CP000159">
    <property type="protein sequence ID" value="ABC44542.1"/>
    <property type="molecule type" value="Genomic_DNA"/>
</dbReference>
<dbReference type="SUPFAM" id="SSF52172">
    <property type="entry name" value="CheY-like"/>
    <property type="match status" value="1"/>
</dbReference>
<dbReference type="Gene3D" id="3.40.50.2300">
    <property type="match status" value="1"/>
</dbReference>
<accession>Q2S5Y3</accession>
<protein>
    <submittedName>
        <fullName evidence="8">TcrA</fullName>
    </submittedName>
</protein>
<keyword evidence="5" id="KW-0804">Transcription</keyword>
<name>Q2S5Y3_SALRD</name>
<evidence type="ECO:0000256" key="4">
    <source>
        <dbReference type="ARBA" id="ARBA00023125"/>
    </source>
</evidence>
<evidence type="ECO:0000256" key="3">
    <source>
        <dbReference type="ARBA" id="ARBA00023015"/>
    </source>
</evidence>
<reference evidence="8 9" key="1">
    <citation type="journal article" date="2005" name="Proc. Natl. Acad. Sci. U.S.A.">
        <title>The genome of Salinibacter ruber: convergence and gene exchange among hyperhalophilic bacteria and archaea.</title>
        <authorList>
            <person name="Mongodin E.F."/>
            <person name="Nelson K.E."/>
            <person name="Daugherty S."/>
            <person name="Deboy R.T."/>
            <person name="Wister J."/>
            <person name="Khouri H."/>
            <person name="Weidman J."/>
            <person name="Walsh D.A."/>
            <person name="Papke R.T."/>
            <person name="Sanchez Perez G."/>
            <person name="Sharma A.K."/>
            <person name="Nesbo C.L."/>
            <person name="MacLeod D."/>
            <person name="Bapteste E."/>
            <person name="Doolittle W.F."/>
            <person name="Charlebois R.L."/>
            <person name="Legault B."/>
            <person name="Rodriguez-Valera F."/>
        </authorList>
    </citation>
    <scope>NUCLEOTIDE SEQUENCE [LARGE SCALE GENOMIC DNA]</scope>
    <source>
        <strain evidence="9">DSM 13855 / CECT 5946 / M31</strain>
    </source>
</reference>
<dbReference type="EnsemblBacteria" id="ABC44542">
    <property type="protein sequence ID" value="ABC44542"/>
    <property type="gene ID" value="SRU_0252"/>
</dbReference>
<dbReference type="PANTHER" id="PTHR48111:SF1">
    <property type="entry name" value="TWO-COMPONENT RESPONSE REGULATOR ORR33"/>
    <property type="match status" value="1"/>
</dbReference>
<evidence type="ECO:0000256" key="1">
    <source>
        <dbReference type="ARBA" id="ARBA00022553"/>
    </source>
</evidence>
<evidence type="ECO:0000256" key="2">
    <source>
        <dbReference type="ARBA" id="ARBA00023012"/>
    </source>
</evidence>
<dbReference type="CDD" id="cd00156">
    <property type="entry name" value="REC"/>
    <property type="match status" value="1"/>
</dbReference>
<organism evidence="8 9">
    <name type="scientific">Salinibacter ruber (strain DSM 13855 / M31)</name>
    <dbReference type="NCBI Taxonomy" id="309807"/>
    <lineage>
        <taxon>Bacteria</taxon>
        <taxon>Pseudomonadati</taxon>
        <taxon>Rhodothermota</taxon>
        <taxon>Rhodothermia</taxon>
        <taxon>Rhodothermales</taxon>
        <taxon>Salinibacteraceae</taxon>
        <taxon>Salinibacter</taxon>
    </lineage>
</organism>